<feature type="transmembrane region" description="Helical" evidence="6">
    <location>
        <begin position="1723"/>
        <end position="1740"/>
    </location>
</feature>
<gene>
    <name evidence="8" type="primary">wapA_2</name>
    <name evidence="8" type="ORF">ERS852557_02258</name>
</gene>
<dbReference type="GO" id="GO:0005576">
    <property type="term" value="C:extracellular region"/>
    <property type="evidence" value="ECO:0007669"/>
    <property type="project" value="UniProtKB-SubCell"/>
</dbReference>
<evidence type="ECO:0000256" key="6">
    <source>
        <dbReference type="SAM" id="Phobius"/>
    </source>
</evidence>
<dbReference type="PANTHER" id="PTHR32305:SF15">
    <property type="entry name" value="PROTEIN RHSA-RELATED"/>
    <property type="match status" value="1"/>
</dbReference>
<dbReference type="InterPro" id="IPR056823">
    <property type="entry name" value="TEN-like_YD-shell"/>
</dbReference>
<accession>A0A174SI02</accession>
<comment type="subcellular location">
    <subcellularLocation>
        <location evidence="1">Secreted</location>
    </subcellularLocation>
</comment>
<dbReference type="Proteomes" id="UP000095541">
    <property type="component" value="Unassembled WGS sequence"/>
</dbReference>
<evidence type="ECO:0000256" key="2">
    <source>
        <dbReference type="ARBA" id="ARBA00022525"/>
    </source>
</evidence>
<feature type="transmembrane region" description="Helical" evidence="6">
    <location>
        <begin position="1752"/>
        <end position="1773"/>
    </location>
</feature>
<organism evidence="8 9">
    <name type="scientific">Bacteroides thetaiotaomicron</name>
    <dbReference type="NCBI Taxonomy" id="818"/>
    <lineage>
        <taxon>Bacteria</taxon>
        <taxon>Pseudomonadati</taxon>
        <taxon>Bacteroidota</taxon>
        <taxon>Bacteroidia</taxon>
        <taxon>Bacteroidales</taxon>
        <taxon>Bacteroidaceae</taxon>
        <taxon>Bacteroides</taxon>
    </lineage>
</organism>
<evidence type="ECO:0000259" key="7">
    <source>
        <dbReference type="Pfam" id="PF25023"/>
    </source>
</evidence>
<reference evidence="8 9" key="1">
    <citation type="submission" date="2015-09" db="EMBL/GenBank/DDBJ databases">
        <authorList>
            <consortium name="Pathogen Informatics"/>
        </authorList>
    </citation>
    <scope>NUCLEOTIDE SEQUENCE [LARGE SCALE GENOMIC DNA]</scope>
    <source>
        <strain evidence="8 9">2789STDY5834945</strain>
    </source>
</reference>
<evidence type="ECO:0000256" key="3">
    <source>
        <dbReference type="ARBA" id="ARBA00022729"/>
    </source>
</evidence>
<dbReference type="InterPro" id="IPR003284">
    <property type="entry name" value="Sal_SpvB"/>
</dbReference>
<dbReference type="SUPFAM" id="SSF69318">
    <property type="entry name" value="Integrin alpha N-terminal domain"/>
    <property type="match status" value="1"/>
</dbReference>
<dbReference type="GO" id="GO:0005737">
    <property type="term" value="C:cytoplasm"/>
    <property type="evidence" value="ECO:0007669"/>
    <property type="project" value="InterPro"/>
</dbReference>
<keyword evidence="3" id="KW-0732">Signal</keyword>
<proteinExistence type="predicted"/>
<dbReference type="EMBL" id="CZBI01000003">
    <property type="protein sequence ID" value="CUP96246.1"/>
    <property type="molecule type" value="Genomic_DNA"/>
</dbReference>
<dbReference type="NCBIfam" id="TIGR03696">
    <property type="entry name" value="Rhs_assc_core"/>
    <property type="match status" value="1"/>
</dbReference>
<evidence type="ECO:0000313" key="9">
    <source>
        <dbReference type="Proteomes" id="UP000095541"/>
    </source>
</evidence>
<sequence length="2029" mass="227318">MRNITQRLIILGITLLVVLSTKVQGAVALKDIDVSCDVGEIPVQYTLSPTGAVTYQVPMNVHPASNGFQPQLSFSYNSQHTGSILGYGWSMAGMSSVVHVGGSIYYDGKTTPLSLSEDKLMLDGIRLIKQGTDTWQTEQGFVKVKKLSNGILEARYPNGNIATFETSSSAPFSYVMTNCRDIKGSNIHYEYNQTNNLAYIQKILYGENENNYTDSIVFRYRDVTGGLVRYIDGKSMENSKLLDRVESYHRGVLWRRYRLTYEKKEVDLLVRLDCETETRSLNPLRFEYGEDRIIEYFQSQNIHLENYFMNSVIGNYDALALSRGRFKPKSISDGLISYPQKSTYSVIMTRNLGGVLSYQFGSTYASNQKLAIYQDLSGFNIDTPPATLTAGYGFQQLAAVDVSGSGVDALVKVNYDIEKSSESLKLAIYNNIDNLNSYKEYKYEIFTRVHDGAFVSPRQREFLFGDFNGDGKMELLAIATCRNHNERDKNNFSHAWLINLQTGEKILDENVFDYAFFQQNPDDIVPDRLLTIDYNGDGKTDVCLINHTGTYIYEFTGDGFKKIAHTTSLKLDKFANSDRELMIADINGDGNMDLVLAPPYSEGTDQAIIKDGGRSWDILLSTGNSGNSNTTGFVTYSTNIVRSFSDAKGKNFILTDVDSDGLPDLLRKAQGKIELYLNKNGKINMYPEDRATLTLGNPDAQLTIANVSQSYYWPGELICVDNQNIYSYNYTRKEIKERMLHALIDSYGMRTEHYYFDILATNSTRYEVNYNLATFGYPYVIMTPHCYVGAWAKKMNDNKMGDWTSWIHYKYTNAVFHRTGLGFRGFQQIETTDFDNHKLKTVSTFDPTLMGVEVKTETPADTIVRSYVLDVNPDKTSMLKLQKESDLNVLNRTETKVEYTYDAYGQILNSITTKGPFFTEYHNLEYQNIDNSNKYLLGLLTTDATMTICNDSICSREMSIEYDENNMPVNKVASFNGIPVSEERFAYDGKKRLIKRERRSYESTDWLSNTYTYNSMGRLSQDTNEMGLSVDYQYDEVNGLLKSSTDHKGRVTRNEYDEWGNLLVTYRLDGSKKQIVTRWSSEEEPGVFCVTVSMTGQPIIKTYYDLMGRVVRNSQIRFDGKELKTDKVYNVKTGLLERESQPTTDEVPIHWNTYSYDSFFRQTSINYASGKVDSCAYGILTDTIIENGITHVHQFDVLGRTIKVTDAGGSVEYYYRPDGQPIVAVAPGEVQTRFYYDCYGRRTAIKDPSAGIRRTEYDIAGNVSKEIDADGREILKEYDRYGRVIRQVTPDIVTVYTYDNTENLLLSAVSDNGTATRYTYDEYARLKTYREEAPEGKWLQKTYTYTVDGLLSSITYTSGEGLLSTELMNYCNGYLSEVRLSDGTLIFRHNEENAMGQLTKLSVGNMQRIYEFNNYGLPVSRKITRADNSVVFNHTYLFNVSNNNLEKHTDKVHNLAEVFTYDALNRLSTYGNALVVYDNNGNILSKSDVGTLAYTNPNRPYSVTGLNPVNVRQDLGGLNITYTAAERPSAITKGTVHAMLSYNANHERVKMQISDGDNVTLTRYYLNGNYELDVDGTEITERLYLGGGYYDAPAVLVKHNGQSSVYYIHRDYLGSVLQIVDTQGKVVEENSFDAWGCRRDPVTQVVYTAGTAPELMLGRGFTGHEHLAMFGLINMNARLYDPVLGRFLSPDPYVQALGFTQAFNRFSYCMNSPLCYVDENGEFWWIAAAAFIGGAINVATNWNNIDNFWQGVGYFGVGATAGAVGALTGGAALAMTGGLGGAVGGAIAGFVGGTTSGFILGGGNTLMAGGSLYDAWSNGLTGAYMGAATGAVFGGIGGGFTSYLKGENVWSGRDIAAGRNAFSLKNTPISTVEHPETLTFSPGEALTVLPDDPLLNNMNNTKMSPYNKGEMGVKEAMREFRAEGGTIYSREVSTEMSYTVPNGNTTKTITIRNRFDFVGELNGDLHLVEVKNGPSAGFTTSQKINIPYMMKYHPALKIIDGNSSGVPQFRNLTNGIYTKNYIVVYKHYF</sequence>
<dbReference type="Pfam" id="PF25023">
    <property type="entry name" value="TEN_YD-shell"/>
    <property type="match status" value="1"/>
</dbReference>
<evidence type="ECO:0000256" key="1">
    <source>
        <dbReference type="ARBA" id="ARBA00004613"/>
    </source>
</evidence>
<dbReference type="InterPro" id="IPR050708">
    <property type="entry name" value="T6SS_VgrG/RHS"/>
</dbReference>
<name>A0A174SI02_BACT4</name>
<keyword evidence="2" id="KW-0964">Secreted</keyword>
<keyword evidence="6" id="KW-0812">Transmembrane</keyword>
<dbReference type="Pfam" id="PF13517">
    <property type="entry name" value="FG-GAP_3"/>
    <property type="match status" value="1"/>
</dbReference>
<dbReference type="Pfam" id="PF03534">
    <property type="entry name" value="SpvB"/>
    <property type="match status" value="1"/>
</dbReference>
<feature type="transmembrane region" description="Helical" evidence="6">
    <location>
        <begin position="1779"/>
        <end position="1800"/>
    </location>
</feature>
<dbReference type="NCBIfam" id="TIGR01643">
    <property type="entry name" value="YD_repeat_2x"/>
    <property type="match status" value="2"/>
</dbReference>
<dbReference type="RefSeq" id="WP_055218801.1">
    <property type="nucleotide sequence ID" value="NZ_CZBI01000003.1"/>
</dbReference>
<keyword evidence="5" id="KW-0843">Virulence</keyword>
<dbReference type="InterPro" id="IPR028994">
    <property type="entry name" value="Integrin_alpha_N"/>
</dbReference>
<dbReference type="Gene3D" id="2.180.10.10">
    <property type="entry name" value="RHS repeat-associated core"/>
    <property type="match status" value="2"/>
</dbReference>
<keyword evidence="6" id="KW-0472">Membrane</keyword>
<dbReference type="InterPro" id="IPR013517">
    <property type="entry name" value="FG-GAP"/>
</dbReference>
<evidence type="ECO:0000256" key="4">
    <source>
        <dbReference type="ARBA" id="ARBA00022737"/>
    </source>
</evidence>
<dbReference type="InterPro" id="IPR006530">
    <property type="entry name" value="YD"/>
</dbReference>
<keyword evidence="4" id="KW-0677">Repeat</keyword>
<dbReference type="PANTHER" id="PTHR32305">
    <property type="match status" value="1"/>
</dbReference>
<feature type="domain" description="Teneurin-like YD-shell" evidence="7">
    <location>
        <begin position="1257"/>
        <end position="1697"/>
    </location>
</feature>
<dbReference type="Gene3D" id="2.130.10.130">
    <property type="entry name" value="Integrin alpha, N-terminal"/>
    <property type="match status" value="1"/>
</dbReference>
<keyword evidence="6" id="KW-1133">Transmembrane helix</keyword>
<evidence type="ECO:0000256" key="5">
    <source>
        <dbReference type="ARBA" id="ARBA00023026"/>
    </source>
</evidence>
<evidence type="ECO:0000313" key="8">
    <source>
        <dbReference type="EMBL" id="CUP96246.1"/>
    </source>
</evidence>
<dbReference type="InterPro" id="IPR022385">
    <property type="entry name" value="Rhs_assc_core"/>
</dbReference>
<protein>
    <submittedName>
        <fullName evidence="8">Cell wall-associated polypeptide CWBP200</fullName>
    </submittedName>
</protein>